<evidence type="ECO:0000313" key="11">
    <source>
        <dbReference type="Proteomes" id="UP000253472"/>
    </source>
</evidence>
<organism evidence="10 11">
    <name type="scientific">Candida viswanathii</name>
    <dbReference type="NCBI Taxonomy" id="5486"/>
    <lineage>
        <taxon>Eukaryota</taxon>
        <taxon>Fungi</taxon>
        <taxon>Dikarya</taxon>
        <taxon>Ascomycota</taxon>
        <taxon>Saccharomycotina</taxon>
        <taxon>Pichiomycetes</taxon>
        <taxon>Debaryomycetaceae</taxon>
        <taxon>Candida/Lodderomyces clade</taxon>
        <taxon>Candida</taxon>
    </lineage>
</organism>
<dbReference type="InterPro" id="IPR019542">
    <property type="entry name" value="Enhancer_polycomb-like_N"/>
</dbReference>
<dbReference type="GO" id="GO:0035267">
    <property type="term" value="C:NuA4 histone acetyltransferase complex"/>
    <property type="evidence" value="ECO:0007669"/>
    <property type="project" value="InterPro"/>
</dbReference>
<dbReference type="Proteomes" id="UP000253472">
    <property type="component" value="Unassembled WGS sequence"/>
</dbReference>
<keyword evidence="4 7" id="KW-0804">Transcription</keyword>
<dbReference type="GO" id="GO:0006357">
    <property type="term" value="P:regulation of transcription by RNA polymerase II"/>
    <property type="evidence" value="ECO:0007669"/>
    <property type="project" value="InterPro"/>
</dbReference>
<comment type="caution">
    <text evidence="10">The sequence shown here is derived from an EMBL/GenBank/DDBJ whole genome shotgun (WGS) entry which is preliminary data.</text>
</comment>
<dbReference type="Pfam" id="PF10513">
    <property type="entry name" value="EPL1"/>
    <property type="match status" value="1"/>
</dbReference>
<dbReference type="STRING" id="5486.A0A367YJZ6"/>
<dbReference type="OrthoDB" id="435275at2759"/>
<comment type="subcellular location">
    <subcellularLocation>
        <location evidence="1 7">Nucleus</location>
    </subcellularLocation>
</comment>
<evidence type="ECO:0000313" key="10">
    <source>
        <dbReference type="EMBL" id="RCK66174.1"/>
    </source>
</evidence>
<gene>
    <name evidence="10" type="primary">EPL1_0</name>
    <name evidence="10" type="ORF">Cantr_01845</name>
</gene>
<evidence type="ECO:0000256" key="5">
    <source>
        <dbReference type="ARBA" id="ARBA00023242"/>
    </source>
</evidence>
<dbReference type="PANTHER" id="PTHR14898">
    <property type="entry name" value="ENHANCER OF POLYCOMB"/>
    <property type="match status" value="1"/>
</dbReference>
<sequence length="695" mass="80644">MAKNSQQPAVANSAGSLRFRQRKISTKSLLRIYTKDQLPSLDKNELEPSQVHNLKATDATQARGVDTGVDKSEEDEIHLQQVINAAQKALLSNTESSAVYIPTPNASRIWPDAAKYYKQKFQEPHLLIKFSFTVEDAVGVGYNMDEEDEQFYTTLVKKHPKNTPSELQIEAILDCFENSIQVLQPFLSMDPSNILSYKDIYQYACSLQDKGAVTNPYVKTPTPTELIKLLNLFGKDVYTHWKDRKIKRLGRSIQPTLKFEDPSANDDNDPYVCFRRREFRQARKTRRADTIGADRIRQMQRSMNKAKELIANVSDRETVKLENLQAEYDLFKLRCQTKSCKRELEVKGDDYLFFPHKKRKIIKIKEEEEERERRKEKKRQEQEASAKQQSLQHQQQQQQLQQQQLQQQQQQQQQQESTNQPYVKLPPAKIPDMDLVTVSLVLNEKNETIKRAVMEKLRKRRDHDRGFINLTDDPYQPYFDISNNRAQELSHIPYSSIAATFYHQFNTSNYIGEPLKKLLEEEKSLPGVKTFLGANGELIPSKGFPHTLSLMQEPQKSQSGYIERLLESVEAHDFSSYTNGFKNTDEAPAQPPSLICFPERIRKRVGRGGRTFLDYQKHYKNEYDRIFGDDPSIDGEVKDIYCEEDSRKRLQSKWRFDTEFEAPEPFSLDPSKLNGISPSTQSIRFGSMLLNRTRK</sequence>
<feature type="region of interest" description="Disordered" evidence="8">
    <location>
        <begin position="368"/>
        <end position="395"/>
    </location>
</feature>
<proteinExistence type="inferred from homology"/>
<evidence type="ECO:0000256" key="2">
    <source>
        <dbReference type="ARBA" id="ARBA00008035"/>
    </source>
</evidence>
<evidence type="ECO:0000256" key="8">
    <source>
        <dbReference type="SAM" id="MobiDB-lite"/>
    </source>
</evidence>
<accession>A0A367YJZ6</accession>
<dbReference type="EMBL" id="QLNQ01000017">
    <property type="protein sequence ID" value="RCK66174.1"/>
    <property type="molecule type" value="Genomic_DNA"/>
</dbReference>
<keyword evidence="11" id="KW-1185">Reference proteome</keyword>
<keyword evidence="5 7" id="KW-0539">Nucleus</keyword>
<reference evidence="10 11" key="1">
    <citation type="submission" date="2018-06" db="EMBL/GenBank/DDBJ databases">
        <title>Whole genome sequencing of Candida tropicalis (genome annotated by CSBL at Korea University).</title>
        <authorList>
            <person name="Ahn J."/>
        </authorList>
    </citation>
    <scope>NUCLEOTIDE SEQUENCE [LARGE SCALE GENOMIC DNA]</scope>
    <source>
        <strain evidence="10 11">ATCC 20962</strain>
    </source>
</reference>
<comment type="similarity">
    <text evidence="2 7">Belongs to the enhancer of polycomb family.</text>
</comment>
<evidence type="ECO:0000259" key="9">
    <source>
        <dbReference type="Pfam" id="PF10513"/>
    </source>
</evidence>
<evidence type="ECO:0000256" key="6">
    <source>
        <dbReference type="ARBA" id="ARBA00025513"/>
    </source>
</evidence>
<evidence type="ECO:0000256" key="4">
    <source>
        <dbReference type="ARBA" id="ARBA00023163"/>
    </source>
</evidence>
<name>A0A367YJZ6_9ASCO</name>
<dbReference type="InterPro" id="IPR024943">
    <property type="entry name" value="Enhancer_polycomb"/>
</dbReference>
<keyword evidence="3 7" id="KW-0805">Transcription regulation</keyword>
<comment type="function">
    <text evidence="6">Component of the NuA4 histone acetyltransferase complex which is involved in transcriptional activation of selected genes principally by acetylation of nucleosomal histone H4 and H2A. The NuA4 complex is also involved in DNA repair. Involved in gene silencing by neighboring heterochromatin, blockage of the silencing spreading along the chromosome, and required for cell cycle progression through G2/M.</text>
</comment>
<dbReference type="GO" id="GO:0005634">
    <property type="term" value="C:nucleus"/>
    <property type="evidence" value="ECO:0007669"/>
    <property type="project" value="UniProtKB-SubCell"/>
</dbReference>
<feature type="domain" description="Enhancer of polycomb-like N-terminal" evidence="9">
    <location>
        <begin position="20"/>
        <end position="178"/>
    </location>
</feature>
<evidence type="ECO:0000256" key="3">
    <source>
        <dbReference type="ARBA" id="ARBA00023015"/>
    </source>
</evidence>
<evidence type="ECO:0000256" key="7">
    <source>
        <dbReference type="RuleBase" id="RU361124"/>
    </source>
</evidence>
<evidence type="ECO:0000256" key="1">
    <source>
        <dbReference type="ARBA" id="ARBA00004123"/>
    </source>
</evidence>
<protein>
    <recommendedName>
        <fullName evidence="7">Enhancer of polycomb-like protein</fullName>
    </recommendedName>
</protein>
<dbReference type="AlphaFoldDB" id="A0A367YJZ6"/>